<sequence length="106" mass="12021">MFCRNQTARATIARGSALEMEIRRGKFRQSVFMETPQHVSRAARPQRTMRNLSALGPKQEHMLLDLNEGPWQKALLRGTGEEDNRPRSDVIEASLFLVSMPGTLEP</sequence>
<dbReference type="OrthoDB" id="9908528at2759"/>
<proteinExistence type="predicted"/>
<dbReference type="AlphaFoldDB" id="A0A3N0YZF4"/>
<comment type="caution">
    <text evidence="1">The sequence shown here is derived from an EMBL/GenBank/DDBJ whole genome shotgun (WGS) entry which is preliminary data.</text>
</comment>
<protein>
    <submittedName>
        <fullName evidence="1">Rhotekin</fullName>
    </submittedName>
</protein>
<evidence type="ECO:0000313" key="1">
    <source>
        <dbReference type="EMBL" id="ROL51392.1"/>
    </source>
</evidence>
<organism evidence="1 2">
    <name type="scientific">Anabarilius grahami</name>
    <name type="common">Kanglang fish</name>
    <name type="synonym">Barilius grahami</name>
    <dbReference type="NCBI Taxonomy" id="495550"/>
    <lineage>
        <taxon>Eukaryota</taxon>
        <taxon>Metazoa</taxon>
        <taxon>Chordata</taxon>
        <taxon>Craniata</taxon>
        <taxon>Vertebrata</taxon>
        <taxon>Euteleostomi</taxon>
        <taxon>Actinopterygii</taxon>
        <taxon>Neopterygii</taxon>
        <taxon>Teleostei</taxon>
        <taxon>Ostariophysi</taxon>
        <taxon>Cypriniformes</taxon>
        <taxon>Xenocyprididae</taxon>
        <taxon>Xenocypridinae</taxon>
        <taxon>Xenocypridinae incertae sedis</taxon>
        <taxon>Anabarilius</taxon>
    </lineage>
</organism>
<keyword evidence="2" id="KW-1185">Reference proteome</keyword>
<dbReference type="Proteomes" id="UP000281406">
    <property type="component" value="Unassembled WGS sequence"/>
</dbReference>
<gene>
    <name evidence="1" type="ORF">DPX16_22488</name>
</gene>
<name>A0A3N0YZF4_ANAGA</name>
<reference evidence="1 2" key="1">
    <citation type="submission" date="2018-10" db="EMBL/GenBank/DDBJ databases">
        <title>Genome assembly for a Yunnan-Guizhou Plateau 3E fish, Anabarilius grahami (Regan), and its evolutionary and genetic applications.</title>
        <authorList>
            <person name="Jiang W."/>
        </authorList>
    </citation>
    <scope>NUCLEOTIDE SEQUENCE [LARGE SCALE GENOMIC DNA]</scope>
    <source>
        <strain evidence="1">AG-KIZ</strain>
        <tissue evidence="1">Muscle</tissue>
    </source>
</reference>
<dbReference type="EMBL" id="RJVU01018862">
    <property type="protein sequence ID" value="ROL51392.1"/>
    <property type="molecule type" value="Genomic_DNA"/>
</dbReference>
<evidence type="ECO:0000313" key="2">
    <source>
        <dbReference type="Proteomes" id="UP000281406"/>
    </source>
</evidence>
<accession>A0A3N0YZF4</accession>